<dbReference type="InterPro" id="IPR039420">
    <property type="entry name" value="WalR-like"/>
</dbReference>
<dbReference type="SMART" id="SM00448">
    <property type="entry name" value="REC"/>
    <property type="match status" value="1"/>
</dbReference>
<keyword evidence="5" id="KW-0805">Transcription regulation</keyword>
<evidence type="ECO:0000256" key="6">
    <source>
        <dbReference type="ARBA" id="ARBA00023125"/>
    </source>
</evidence>
<evidence type="ECO:0000313" key="10">
    <source>
        <dbReference type="EMBL" id="OIR00545.1"/>
    </source>
</evidence>
<dbReference type="PANTHER" id="PTHR48111">
    <property type="entry name" value="REGULATOR OF RPOS"/>
    <property type="match status" value="1"/>
</dbReference>
<evidence type="ECO:0000256" key="2">
    <source>
        <dbReference type="ARBA" id="ARBA00022490"/>
    </source>
</evidence>
<dbReference type="GO" id="GO:0032993">
    <property type="term" value="C:protein-DNA complex"/>
    <property type="evidence" value="ECO:0007669"/>
    <property type="project" value="TreeGrafter"/>
</dbReference>
<dbReference type="Pfam" id="PF00072">
    <property type="entry name" value="Response_reg"/>
    <property type="match status" value="1"/>
</dbReference>
<sequence>MATLPQHVLVVDDDPQIGDLLSQFLGSQGFRVTAAEDGKAMRKAIAENDISVVVLDLMLPGEDGLSLLQWLRATTSLPVIMLTAMDAEADRVVGLEMGADDYLTKPFSTRELLARIRAVLRRTTASAPVEGTGRCSQTLVFNGWILNTAHRTLHSADGVQVDLTSGEFDLLLVFLQHPQQVLNRDHLLELARGRVSGPLDRTIDVQVGKLRQKLEAAPKNPELIKTIRGGGYMLTCEVHEQEKAPPE</sequence>
<proteinExistence type="predicted"/>
<dbReference type="CDD" id="cd00383">
    <property type="entry name" value="trans_reg_C"/>
    <property type="match status" value="1"/>
</dbReference>
<dbReference type="GO" id="GO:0000156">
    <property type="term" value="F:phosphorelay response regulator activity"/>
    <property type="evidence" value="ECO:0007669"/>
    <property type="project" value="TreeGrafter"/>
</dbReference>
<dbReference type="GO" id="GO:0005829">
    <property type="term" value="C:cytosol"/>
    <property type="evidence" value="ECO:0007669"/>
    <property type="project" value="TreeGrafter"/>
</dbReference>
<dbReference type="Gene3D" id="6.10.250.690">
    <property type="match status" value="1"/>
</dbReference>
<dbReference type="PANTHER" id="PTHR48111:SF4">
    <property type="entry name" value="DNA-BINDING DUAL TRANSCRIPTIONAL REGULATOR OMPR"/>
    <property type="match status" value="1"/>
</dbReference>
<evidence type="ECO:0000256" key="4">
    <source>
        <dbReference type="ARBA" id="ARBA00023012"/>
    </source>
</evidence>
<dbReference type="SUPFAM" id="SSF52172">
    <property type="entry name" value="CheY-like"/>
    <property type="match status" value="1"/>
</dbReference>
<dbReference type="SUPFAM" id="SSF46894">
    <property type="entry name" value="C-terminal effector domain of the bipartite response regulators"/>
    <property type="match status" value="1"/>
</dbReference>
<dbReference type="Gene3D" id="3.40.50.2300">
    <property type="match status" value="1"/>
</dbReference>
<accession>A0A1J5RWM9</accession>
<comment type="subcellular location">
    <subcellularLocation>
        <location evidence="1">Cytoplasm</location>
    </subcellularLocation>
</comment>
<feature type="domain" description="OmpR/PhoB-type" evidence="9">
    <location>
        <begin position="136"/>
        <end position="236"/>
    </location>
</feature>
<dbReference type="Pfam" id="PF00486">
    <property type="entry name" value="Trans_reg_C"/>
    <property type="match status" value="1"/>
</dbReference>
<dbReference type="GO" id="GO:0006355">
    <property type="term" value="P:regulation of DNA-templated transcription"/>
    <property type="evidence" value="ECO:0007669"/>
    <property type="project" value="InterPro"/>
</dbReference>
<evidence type="ECO:0000256" key="7">
    <source>
        <dbReference type="ARBA" id="ARBA00023163"/>
    </source>
</evidence>
<dbReference type="PROSITE" id="PS50110">
    <property type="entry name" value="RESPONSE_REGULATORY"/>
    <property type="match status" value="1"/>
</dbReference>
<evidence type="ECO:0000259" key="8">
    <source>
        <dbReference type="PROSITE" id="PS50110"/>
    </source>
</evidence>
<dbReference type="PROSITE" id="PS51755">
    <property type="entry name" value="OMPR_PHOB"/>
    <property type="match status" value="1"/>
</dbReference>
<name>A0A1J5RWM9_9ZZZZ</name>
<evidence type="ECO:0000259" key="9">
    <source>
        <dbReference type="PROSITE" id="PS51755"/>
    </source>
</evidence>
<dbReference type="InterPro" id="IPR001789">
    <property type="entry name" value="Sig_transdc_resp-reg_receiver"/>
</dbReference>
<gene>
    <name evidence="10" type="primary">ompR_9</name>
    <name evidence="10" type="ORF">GALL_174180</name>
</gene>
<keyword evidence="7" id="KW-0804">Transcription</keyword>
<dbReference type="AlphaFoldDB" id="A0A1J5RWM9"/>
<dbReference type="FunFam" id="1.10.10.10:FF:000099">
    <property type="entry name" value="Two-component system response regulator TorR"/>
    <property type="match status" value="1"/>
</dbReference>
<evidence type="ECO:0000256" key="1">
    <source>
        <dbReference type="ARBA" id="ARBA00004496"/>
    </source>
</evidence>
<keyword evidence="2" id="KW-0963">Cytoplasm</keyword>
<protein>
    <submittedName>
        <fullName evidence="10">Transcriptional regulatory protein OmpR</fullName>
    </submittedName>
</protein>
<dbReference type="InterPro" id="IPR011006">
    <property type="entry name" value="CheY-like_superfamily"/>
</dbReference>
<comment type="caution">
    <text evidence="10">The sequence shown here is derived from an EMBL/GenBank/DDBJ whole genome shotgun (WGS) entry which is preliminary data.</text>
</comment>
<reference evidence="10" key="1">
    <citation type="submission" date="2016-10" db="EMBL/GenBank/DDBJ databases">
        <title>Sequence of Gallionella enrichment culture.</title>
        <authorList>
            <person name="Poehlein A."/>
            <person name="Muehling M."/>
            <person name="Daniel R."/>
        </authorList>
    </citation>
    <scope>NUCLEOTIDE SEQUENCE</scope>
</reference>
<organism evidence="10">
    <name type="scientific">mine drainage metagenome</name>
    <dbReference type="NCBI Taxonomy" id="410659"/>
    <lineage>
        <taxon>unclassified sequences</taxon>
        <taxon>metagenomes</taxon>
        <taxon>ecological metagenomes</taxon>
    </lineage>
</organism>
<dbReference type="InterPro" id="IPR016032">
    <property type="entry name" value="Sig_transdc_resp-reg_C-effctor"/>
</dbReference>
<keyword evidence="3" id="KW-0597">Phosphoprotein</keyword>
<feature type="domain" description="Response regulatory" evidence="8">
    <location>
        <begin position="7"/>
        <end position="120"/>
    </location>
</feature>
<dbReference type="InterPro" id="IPR036388">
    <property type="entry name" value="WH-like_DNA-bd_sf"/>
</dbReference>
<dbReference type="GO" id="GO:0000976">
    <property type="term" value="F:transcription cis-regulatory region binding"/>
    <property type="evidence" value="ECO:0007669"/>
    <property type="project" value="TreeGrafter"/>
</dbReference>
<keyword evidence="4" id="KW-0902">Two-component regulatory system</keyword>
<dbReference type="SMART" id="SM00862">
    <property type="entry name" value="Trans_reg_C"/>
    <property type="match status" value="1"/>
</dbReference>
<evidence type="ECO:0000256" key="3">
    <source>
        <dbReference type="ARBA" id="ARBA00022553"/>
    </source>
</evidence>
<dbReference type="InterPro" id="IPR001867">
    <property type="entry name" value="OmpR/PhoB-type_DNA-bd"/>
</dbReference>
<dbReference type="FunFam" id="3.40.50.2300:FF:000001">
    <property type="entry name" value="DNA-binding response regulator PhoB"/>
    <property type="match status" value="1"/>
</dbReference>
<evidence type="ECO:0000256" key="5">
    <source>
        <dbReference type="ARBA" id="ARBA00023015"/>
    </source>
</evidence>
<dbReference type="EMBL" id="MLJW01000094">
    <property type="protein sequence ID" value="OIR00545.1"/>
    <property type="molecule type" value="Genomic_DNA"/>
</dbReference>
<keyword evidence="6" id="KW-0238">DNA-binding</keyword>
<dbReference type="Gene3D" id="1.10.10.10">
    <property type="entry name" value="Winged helix-like DNA-binding domain superfamily/Winged helix DNA-binding domain"/>
    <property type="match status" value="1"/>
</dbReference>